<dbReference type="Proteomes" id="UP000294848">
    <property type="component" value="Unassembled WGS sequence"/>
</dbReference>
<dbReference type="AlphaFoldDB" id="A0A4R6GSV0"/>
<dbReference type="SUPFAM" id="SSF46785">
    <property type="entry name" value="Winged helix' DNA-binding domain"/>
    <property type="match status" value="1"/>
</dbReference>
<dbReference type="OrthoDB" id="9810372at2"/>
<dbReference type="InterPro" id="IPR043129">
    <property type="entry name" value="ATPase_NBD"/>
</dbReference>
<dbReference type="RefSeq" id="WP_133466298.1">
    <property type="nucleotide sequence ID" value="NZ_SNWI01000009.1"/>
</dbReference>
<evidence type="ECO:0000256" key="1">
    <source>
        <dbReference type="ARBA" id="ARBA00006479"/>
    </source>
</evidence>
<keyword evidence="2" id="KW-0418">Kinase</keyword>
<dbReference type="PANTHER" id="PTHR18964:SF149">
    <property type="entry name" value="BIFUNCTIONAL UDP-N-ACETYLGLUCOSAMINE 2-EPIMERASE_N-ACETYLMANNOSAMINE KINASE"/>
    <property type="match status" value="1"/>
</dbReference>
<comment type="similarity">
    <text evidence="1">Belongs to the ROK (NagC/XylR) family.</text>
</comment>
<dbReference type="SUPFAM" id="SSF53067">
    <property type="entry name" value="Actin-like ATPase domain"/>
    <property type="match status" value="1"/>
</dbReference>
<keyword evidence="2" id="KW-0808">Transferase</keyword>
<dbReference type="PANTHER" id="PTHR18964">
    <property type="entry name" value="ROK (REPRESSOR, ORF, KINASE) FAMILY"/>
    <property type="match status" value="1"/>
</dbReference>
<protein>
    <submittedName>
        <fullName evidence="2">Putative NBD/HSP70 family sugar kinase</fullName>
    </submittedName>
</protein>
<dbReference type="GO" id="GO:0016301">
    <property type="term" value="F:kinase activity"/>
    <property type="evidence" value="ECO:0007669"/>
    <property type="project" value="UniProtKB-KW"/>
</dbReference>
<dbReference type="InterPro" id="IPR036390">
    <property type="entry name" value="WH_DNA-bd_sf"/>
</dbReference>
<dbReference type="Gene3D" id="3.30.420.40">
    <property type="match status" value="2"/>
</dbReference>
<dbReference type="Pfam" id="PF00480">
    <property type="entry name" value="ROK"/>
    <property type="match status" value="1"/>
</dbReference>
<gene>
    <name evidence="2" type="ORF">DET52_109106</name>
</gene>
<evidence type="ECO:0000313" key="3">
    <source>
        <dbReference type="Proteomes" id="UP000294848"/>
    </source>
</evidence>
<comment type="caution">
    <text evidence="2">The sequence shown here is derived from an EMBL/GenBank/DDBJ whole genome shotgun (WGS) entry which is preliminary data.</text>
</comment>
<dbReference type="InterPro" id="IPR000600">
    <property type="entry name" value="ROK"/>
</dbReference>
<dbReference type="EMBL" id="SNWI01000009">
    <property type="protein sequence ID" value="TDN97704.1"/>
    <property type="molecule type" value="Genomic_DNA"/>
</dbReference>
<evidence type="ECO:0000313" key="2">
    <source>
        <dbReference type="EMBL" id="TDN97704.1"/>
    </source>
</evidence>
<dbReference type="InterPro" id="IPR036388">
    <property type="entry name" value="WH-like_DNA-bd_sf"/>
</dbReference>
<dbReference type="Gene3D" id="1.10.10.10">
    <property type="entry name" value="Winged helix-like DNA-binding domain superfamily/Winged helix DNA-binding domain"/>
    <property type="match status" value="1"/>
</dbReference>
<name>A0A4R6GSV0_9BACT</name>
<accession>A0A4R6GSV0</accession>
<organism evidence="2 3">
    <name type="scientific">Sunxiuqinia elliptica</name>
    <dbReference type="NCBI Taxonomy" id="655355"/>
    <lineage>
        <taxon>Bacteria</taxon>
        <taxon>Pseudomonadati</taxon>
        <taxon>Bacteroidota</taxon>
        <taxon>Bacteroidia</taxon>
        <taxon>Marinilabiliales</taxon>
        <taxon>Prolixibacteraceae</taxon>
        <taxon>Sunxiuqinia</taxon>
    </lineage>
</organism>
<sequence length="403" mass="44443">MELFRTQHNGTDMESKQFVQKRKMVAFLNKSEGPLAIPAICRRLRLSVPTGTKLVNELIADGIVVEVGKMETDNGRRPVVYKINPEYAYTIGVEILLKRISVSVFNMEMVEVFQKKDNEFVLENTPECLSFVVGYIGQCLDELNEKKDRVLGMGLGITGRVNFKTGESYNYFNFLEETLTEHLSSKFELPIFLDNDTHVMGMAERFFGKARKEKNALIVNLSRGLGMTVISNGKVVLGNQGFAGEFGHMQFGESSKLCICGKRGCLGMEVSGYALEENFKEYVKNGEKTLLLPEGELRKVRYDNILQAAKKGDALSIALLHDIGFKLGKALGNVINLLNPGSIILGGKFVVASDILADSVKSGMTHTALSQPLRACDLLFSEAGDESGGKGAAAQVLYHYDLI</sequence>
<reference evidence="2 3" key="1">
    <citation type="submission" date="2019-03" db="EMBL/GenBank/DDBJ databases">
        <title>Freshwater and sediment microbial communities from various areas in North America, analyzing microbe dynamics in response to fracking.</title>
        <authorList>
            <person name="Lamendella R."/>
        </authorList>
    </citation>
    <scope>NUCLEOTIDE SEQUENCE [LARGE SCALE GENOMIC DNA]</scope>
    <source>
        <strain evidence="2 3">114D</strain>
    </source>
</reference>
<proteinExistence type="inferred from homology"/>